<dbReference type="InterPro" id="IPR050065">
    <property type="entry name" value="GlmU-like"/>
</dbReference>
<dbReference type="EC" id="2.7.7.23" evidence="17"/>
<dbReference type="EC" id="2.3.1.157" evidence="17"/>
<dbReference type="AlphaFoldDB" id="A0A2U2RM72"/>
<dbReference type="NCBIfam" id="TIGR01173">
    <property type="entry name" value="glmU"/>
    <property type="match status" value="1"/>
</dbReference>
<evidence type="ECO:0000256" key="16">
    <source>
        <dbReference type="ARBA" id="ARBA00049628"/>
    </source>
</evidence>
<dbReference type="UniPathway" id="UPA00973"/>
<dbReference type="PANTHER" id="PTHR43584">
    <property type="entry name" value="NUCLEOTIDYL TRANSFERASE"/>
    <property type="match status" value="1"/>
</dbReference>
<dbReference type="GO" id="GO:0019134">
    <property type="term" value="F:glucosamine-1-phosphate N-acetyltransferase activity"/>
    <property type="evidence" value="ECO:0007669"/>
    <property type="project" value="UniProtKB-UniRule"/>
</dbReference>
<evidence type="ECO:0000313" key="21">
    <source>
        <dbReference type="Proteomes" id="UP000245590"/>
    </source>
</evidence>
<keyword evidence="12 17" id="KW-0012">Acyltransferase</keyword>
<feature type="binding site" evidence="17">
    <location>
        <position position="215"/>
    </location>
    <ligand>
        <name>UDP-N-acetyl-alpha-D-glucosamine</name>
        <dbReference type="ChEBI" id="CHEBI:57705"/>
    </ligand>
</feature>
<evidence type="ECO:0000256" key="5">
    <source>
        <dbReference type="ARBA" id="ARBA00022695"/>
    </source>
</evidence>
<feature type="binding site" evidence="17">
    <location>
        <begin position="145"/>
        <end position="147"/>
    </location>
    <ligand>
        <name>UDP-N-acetyl-alpha-D-glucosamine</name>
        <dbReference type="ChEBI" id="CHEBI:57705"/>
    </ligand>
</feature>
<dbReference type="InterPro" id="IPR011004">
    <property type="entry name" value="Trimer_LpxA-like_sf"/>
</dbReference>
<dbReference type="InterPro" id="IPR029044">
    <property type="entry name" value="Nucleotide-diphossugar_trans"/>
</dbReference>
<feature type="binding site" evidence="17">
    <location>
        <position position="64"/>
    </location>
    <ligand>
        <name>UDP-N-acetyl-alpha-D-glucosamine</name>
        <dbReference type="ChEBI" id="CHEBI:57705"/>
    </ligand>
</feature>
<dbReference type="HAMAP" id="MF_01631">
    <property type="entry name" value="GlmU"/>
    <property type="match status" value="1"/>
</dbReference>
<evidence type="ECO:0000256" key="3">
    <source>
        <dbReference type="ARBA" id="ARBA00022490"/>
    </source>
</evidence>
<evidence type="ECO:0000256" key="7">
    <source>
        <dbReference type="ARBA" id="ARBA00022737"/>
    </source>
</evidence>
<feature type="binding site" evidence="17">
    <location>
        <position position="147"/>
    </location>
    <ligand>
        <name>Mg(2+)</name>
        <dbReference type="ChEBI" id="CHEBI:18420"/>
    </ligand>
</feature>
<evidence type="ECO:0000256" key="12">
    <source>
        <dbReference type="ARBA" id="ARBA00023315"/>
    </source>
</evidence>
<comment type="similarity">
    <text evidence="1 17">In the C-terminal section; belongs to the transferase hexapeptide repeat family.</text>
</comment>
<feature type="binding site" evidence="17">
    <location>
        <position position="200"/>
    </location>
    <ligand>
        <name>UDP-N-acetyl-alpha-D-glucosamine</name>
        <dbReference type="ChEBI" id="CHEBI:57705"/>
    </ligand>
</feature>
<comment type="catalytic activity">
    <reaction evidence="14 17">
        <text>alpha-D-glucosamine 1-phosphate + acetyl-CoA = N-acetyl-alpha-D-glucosamine 1-phosphate + CoA + H(+)</text>
        <dbReference type="Rhea" id="RHEA:13725"/>
        <dbReference type="ChEBI" id="CHEBI:15378"/>
        <dbReference type="ChEBI" id="CHEBI:57287"/>
        <dbReference type="ChEBI" id="CHEBI:57288"/>
        <dbReference type="ChEBI" id="CHEBI:57776"/>
        <dbReference type="ChEBI" id="CHEBI:58516"/>
        <dbReference type="EC" id="2.3.1.157"/>
    </reaction>
</comment>
<evidence type="ECO:0000256" key="4">
    <source>
        <dbReference type="ARBA" id="ARBA00022679"/>
    </source>
</evidence>
<feature type="binding site" evidence="17">
    <location>
        <position position="378"/>
    </location>
    <ligand>
        <name>UDP-N-acetyl-alpha-D-glucosamine</name>
        <dbReference type="ChEBI" id="CHEBI:57705"/>
    </ligand>
</feature>
<keyword evidence="21" id="KW-1185">Reference proteome</keyword>
<dbReference type="GO" id="GO:0003977">
    <property type="term" value="F:UDP-N-acetylglucosamine diphosphorylase activity"/>
    <property type="evidence" value="ECO:0007669"/>
    <property type="project" value="UniProtKB-UniRule"/>
</dbReference>
<keyword evidence="9 17" id="KW-0133">Cell shape</keyword>
<evidence type="ECO:0000256" key="6">
    <source>
        <dbReference type="ARBA" id="ARBA00022723"/>
    </source>
</evidence>
<dbReference type="Pfam" id="PF12804">
    <property type="entry name" value="NTP_transf_3"/>
    <property type="match status" value="1"/>
</dbReference>
<feature type="binding site" evidence="17">
    <location>
        <position position="273"/>
    </location>
    <ligand>
        <name>Mg(2+)</name>
        <dbReference type="ChEBI" id="CHEBI:18420"/>
    </ligand>
</feature>
<dbReference type="EMBL" id="QFKX01000002">
    <property type="protein sequence ID" value="PWH06970.1"/>
    <property type="molecule type" value="Genomic_DNA"/>
</dbReference>
<keyword evidence="10 17" id="KW-0573">Peptidoglycan synthesis</keyword>
<evidence type="ECO:0000256" key="15">
    <source>
        <dbReference type="ARBA" id="ARBA00048493"/>
    </source>
</evidence>
<dbReference type="GO" id="GO:0071555">
    <property type="term" value="P:cell wall organization"/>
    <property type="evidence" value="ECO:0007669"/>
    <property type="project" value="UniProtKB-KW"/>
</dbReference>
<proteinExistence type="inferred from homology"/>
<comment type="cofactor">
    <cofactor evidence="17">
        <name>Mg(2+)</name>
        <dbReference type="ChEBI" id="CHEBI:18420"/>
    </cofactor>
    <text evidence="17">Binds 1 Mg(2+) ion per subunit.</text>
</comment>
<keyword evidence="13 17" id="KW-0961">Cell wall biogenesis/degradation</keyword>
<dbReference type="UniPathway" id="UPA00113">
    <property type="reaction ID" value="UER00532"/>
</dbReference>
<feature type="domain" description="MobA-like NTP transferase" evidence="19">
    <location>
        <begin position="47"/>
        <end position="185"/>
    </location>
</feature>
<comment type="caution">
    <text evidence="17">Lacks conserved residue(s) required for the propagation of feature annotation.</text>
</comment>
<comment type="caution">
    <text evidence="20">The sequence shown here is derived from an EMBL/GenBank/DDBJ whole genome shotgun (WGS) entry which is preliminary data.</text>
</comment>
<keyword evidence="6 17" id="KW-0479">Metal-binding</keyword>
<evidence type="ECO:0000256" key="14">
    <source>
        <dbReference type="ARBA" id="ARBA00048247"/>
    </source>
</evidence>
<dbReference type="GO" id="GO:0009252">
    <property type="term" value="P:peptidoglycan biosynthetic process"/>
    <property type="evidence" value="ECO:0007669"/>
    <property type="project" value="UniProtKB-UniRule"/>
</dbReference>
<dbReference type="GO" id="GO:0000287">
    <property type="term" value="F:magnesium ion binding"/>
    <property type="evidence" value="ECO:0007669"/>
    <property type="project" value="UniProtKB-UniRule"/>
</dbReference>
<dbReference type="InterPro" id="IPR005882">
    <property type="entry name" value="Bifunctional_GlmU"/>
</dbReference>
<feature type="binding site" evidence="17">
    <location>
        <position position="450"/>
    </location>
    <ligand>
        <name>acetyl-CoA</name>
        <dbReference type="ChEBI" id="CHEBI:57288"/>
    </ligand>
</feature>
<evidence type="ECO:0000256" key="18">
    <source>
        <dbReference type="SAM" id="MobiDB-lite"/>
    </source>
</evidence>
<sequence length="530" mass="55227">MAERSADGNVGVRPVRERTTPVAAARIRPLRQRTEENHVNVPAPAAVIVLAAGAGTRMKSRIPKVLHPICGRSLVLHALEAARGTSPAQLVAVVRHERERVVDHLAEHAPDVLIADQDEVPGTGRAVQCGLDRVSADSGTVLVTYGDVPLLDSETLGALVAEHEATASAVTVLTARVPDPTGYGRILREESTGEVVGIVEQKDADESQRAIDEVNSGIYAFDLAVLRDALAQVTTDNAQGEMYLTDVLAIARSGGGAVRALVTDDAMLVEGANDRVQLAQLGGEMRRRLLEKHMRAGVTIVDPATTWIDAEVSIGQDTVIQPGVQLLGATSIGEEARIGPDTTLEDTEVDEGASVVRTHALLAEIGPGASVGPFTYLRPGTVLGARGKIGGFCETKNVQIGEGAKVPHLSYVGDAEIGEGTNIGAATIFANYDGVDKHRTSVGKHVRVGSDNVIIAPVTIGDGAVTGGGTTVRGDVPPGALAVNDTSLKIVEGWTSRRRAGTAADEAARAAAKRDNAPGSSSADGKEQEN</sequence>
<dbReference type="InterPro" id="IPR025877">
    <property type="entry name" value="MobA-like_NTP_Trfase"/>
</dbReference>
<feature type="binding site" evidence="17">
    <location>
        <position position="422"/>
    </location>
    <ligand>
        <name>UDP-N-acetyl-alpha-D-glucosamine</name>
        <dbReference type="ChEBI" id="CHEBI:57705"/>
    </ligand>
</feature>
<feature type="region of interest" description="Linker" evidence="17">
    <location>
        <begin position="276"/>
        <end position="296"/>
    </location>
</feature>
<feature type="region of interest" description="N-acetyltransferase" evidence="17">
    <location>
        <begin position="297"/>
        <end position="530"/>
    </location>
</feature>
<dbReference type="PANTHER" id="PTHR43584:SF3">
    <property type="entry name" value="BIFUNCTIONAL PROTEIN GLMU"/>
    <property type="match status" value="1"/>
</dbReference>
<feature type="region of interest" description="Pyrophosphorylase" evidence="17">
    <location>
        <begin position="1"/>
        <end position="275"/>
    </location>
</feature>
<dbReference type="GO" id="GO:0016020">
    <property type="term" value="C:membrane"/>
    <property type="evidence" value="ECO:0007669"/>
    <property type="project" value="GOC"/>
</dbReference>
<dbReference type="InterPro" id="IPR038009">
    <property type="entry name" value="GlmU_C_LbH"/>
</dbReference>
<feature type="binding site" evidence="17">
    <location>
        <position position="425"/>
    </location>
    <ligand>
        <name>acetyl-CoA</name>
        <dbReference type="ChEBI" id="CHEBI:57288"/>
    </ligand>
</feature>
<name>A0A2U2RM72_9MICO</name>
<feature type="region of interest" description="Disordered" evidence="18">
    <location>
        <begin position="496"/>
        <end position="530"/>
    </location>
</feature>
<dbReference type="GO" id="GO:0005737">
    <property type="term" value="C:cytoplasm"/>
    <property type="evidence" value="ECO:0007669"/>
    <property type="project" value="UniProtKB-SubCell"/>
</dbReference>
<feature type="active site" description="Proton acceptor" evidence="17">
    <location>
        <position position="408"/>
    </location>
</feature>
<keyword evidence="4 17" id="KW-0808">Transferase</keyword>
<feature type="binding site" evidence="17">
    <location>
        <position position="396"/>
    </location>
    <ligand>
        <name>UDP-N-acetyl-alpha-D-glucosamine</name>
        <dbReference type="ChEBI" id="CHEBI:57705"/>
    </ligand>
</feature>
<feature type="compositionally biased region" description="Basic and acidic residues" evidence="18">
    <location>
        <begin position="506"/>
        <end position="516"/>
    </location>
</feature>
<dbReference type="CDD" id="cd02540">
    <property type="entry name" value="GT2_GlmU_N_bac"/>
    <property type="match status" value="1"/>
</dbReference>
<keyword evidence="7 17" id="KW-0677">Repeat</keyword>
<accession>A0A2U2RM72</accession>
<keyword evidence="5 17" id="KW-0548">Nucleotidyltransferase</keyword>
<dbReference type="CDD" id="cd03353">
    <property type="entry name" value="LbH_GlmU_C"/>
    <property type="match status" value="1"/>
</dbReference>
<evidence type="ECO:0000256" key="10">
    <source>
        <dbReference type="ARBA" id="ARBA00022984"/>
    </source>
</evidence>
<dbReference type="GO" id="GO:0000902">
    <property type="term" value="P:cell morphogenesis"/>
    <property type="evidence" value="ECO:0007669"/>
    <property type="project" value="UniProtKB-UniRule"/>
</dbReference>
<gene>
    <name evidence="17 20" type="primary">glmU</name>
    <name evidence="20" type="ORF">DEO23_08775</name>
</gene>
<evidence type="ECO:0000259" key="19">
    <source>
        <dbReference type="Pfam" id="PF12804"/>
    </source>
</evidence>
<dbReference type="Gene3D" id="2.160.10.10">
    <property type="entry name" value="Hexapeptide repeat proteins"/>
    <property type="match status" value="1"/>
</dbReference>
<comment type="subunit">
    <text evidence="17">Homotrimer.</text>
</comment>
<dbReference type="OrthoDB" id="9775031at2"/>
<comment type="pathway">
    <text evidence="17">Bacterial outer membrane biogenesis; LPS lipid A biosynthesis.</text>
</comment>
<comment type="similarity">
    <text evidence="2 17">In the N-terminal section; belongs to the N-acetylglucosamine-1-phosphate uridyltransferase family.</text>
</comment>
<feature type="binding site" evidence="17">
    <location>
        <position position="273"/>
    </location>
    <ligand>
        <name>UDP-N-acetyl-alpha-D-glucosamine</name>
        <dbReference type="ChEBI" id="CHEBI:57705"/>
    </ligand>
</feature>
<evidence type="ECO:0000256" key="1">
    <source>
        <dbReference type="ARBA" id="ARBA00007707"/>
    </source>
</evidence>
<feature type="binding site" evidence="17">
    <location>
        <position position="411"/>
    </location>
    <ligand>
        <name>UDP-N-acetyl-alpha-D-glucosamine</name>
        <dbReference type="ChEBI" id="CHEBI:57705"/>
    </ligand>
</feature>
<dbReference type="SUPFAM" id="SSF51161">
    <property type="entry name" value="Trimeric LpxA-like enzymes"/>
    <property type="match status" value="1"/>
</dbReference>
<protein>
    <recommendedName>
        <fullName evidence="17">Bifunctional protein GlmU</fullName>
    </recommendedName>
    <domain>
        <recommendedName>
            <fullName evidence="17">UDP-N-acetylglucosamine pyrophosphorylase</fullName>
            <ecNumber evidence="17">2.7.7.23</ecNumber>
        </recommendedName>
        <alternativeName>
            <fullName evidence="17">N-acetylglucosamine-1-phosphate uridyltransferase</fullName>
        </alternativeName>
    </domain>
    <domain>
        <recommendedName>
            <fullName evidence="17">Glucosamine-1-phosphate N-acetyltransferase</fullName>
            <ecNumber evidence="17">2.3.1.157</ecNumber>
        </recommendedName>
    </domain>
</protein>
<organism evidence="20 21">
    <name type="scientific">Brachybacterium endophyticum</name>
    <dbReference type="NCBI Taxonomy" id="2182385"/>
    <lineage>
        <taxon>Bacteria</taxon>
        <taxon>Bacillati</taxon>
        <taxon>Actinomycetota</taxon>
        <taxon>Actinomycetes</taxon>
        <taxon>Micrococcales</taxon>
        <taxon>Dermabacteraceae</taxon>
        <taxon>Brachybacterium</taxon>
    </lineage>
</organism>
<evidence type="ECO:0000256" key="9">
    <source>
        <dbReference type="ARBA" id="ARBA00022960"/>
    </source>
</evidence>
<comment type="pathway">
    <text evidence="17">Nucleotide-sugar biosynthesis; UDP-N-acetyl-alpha-D-glucosamine biosynthesis; N-acetyl-alpha-D-glucosamine 1-phosphate from alpha-D-glucosamine 6-phosphate (route II): step 2/2.</text>
</comment>
<dbReference type="Proteomes" id="UP000245590">
    <property type="component" value="Unassembled WGS sequence"/>
</dbReference>
<keyword evidence="11 17" id="KW-0511">Multifunctional enzyme</keyword>
<feature type="binding site" evidence="17">
    <location>
        <position position="117"/>
    </location>
    <ligand>
        <name>UDP-N-acetyl-alpha-D-glucosamine</name>
        <dbReference type="ChEBI" id="CHEBI:57705"/>
    </ligand>
</feature>
<keyword evidence="8 17" id="KW-0460">Magnesium</keyword>
<feature type="binding site" evidence="17">
    <location>
        <position position="468"/>
    </location>
    <ligand>
        <name>acetyl-CoA</name>
        <dbReference type="ChEBI" id="CHEBI:57288"/>
    </ligand>
</feature>
<reference evidence="20 21" key="1">
    <citation type="submission" date="2018-05" db="EMBL/GenBank/DDBJ databases">
        <title>Brachybacterium sp. M1HQ-2T, whole genome shotgun sequence.</title>
        <authorList>
            <person name="Tuo L."/>
        </authorList>
    </citation>
    <scope>NUCLEOTIDE SEQUENCE [LARGE SCALE GENOMIC DNA]</scope>
    <source>
        <strain evidence="20 21">M1HQ-2</strain>
    </source>
</reference>
<dbReference type="GO" id="GO:0006048">
    <property type="term" value="P:UDP-N-acetylglucosamine biosynthetic process"/>
    <property type="evidence" value="ECO:0007669"/>
    <property type="project" value="UniProtKB-UniPathway"/>
</dbReference>
<feature type="binding site" evidence="17">
    <location>
        <begin position="50"/>
        <end position="53"/>
    </location>
    <ligand>
        <name>UDP-N-acetyl-alpha-D-glucosamine</name>
        <dbReference type="ChEBI" id="CHEBI:57705"/>
    </ligand>
</feature>
<comment type="function">
    <text evidence="16 17">Catalyzes the last two sequential reactions in the de novo biosynthetic pathway for UDP-N-acetylglucosamine (UDP-GlcNAc). The C-terminal domain catalyzes the transfer of acetyl group from acetyl coenzyme A to glucosamine-1-phosphate (GlcN-1-P) to produce N-acetylglucosamine-1-phosphate (GlcNAc-1-P), which is converted into UDP-GlcNAc by the transfer of uridine 5-monophosphate (from uridine 5-triphosphate), a reaction catalyzed by the N-terminal domain.</text>
</comment>
<dbReference type="GO" id="GO:0009245">
    <property type="term" value="P:lipid A biosynthetic process"/>
    <property type="evidence" value="ECO:0007669"/>
    <property type="project" value="UniProtKB-UniRule"/>
</dbReference>
<dbReference type="GO" id="GO:0008360">
    <property type="term" value="P:regulation of cell shape"/>
    <property type="evidence" value="ECO:0007669"/>
    <property type="project" value="UniProtKB-KW"/>
</dbReference>
<evidence type="ECO:0000256" key="8">
    <source>
        <dbReference type="ARBA" id="ARBA00022842"/>
    </source>
</evidence>
<comment type="pathway">
    <text evidence="17">Nucleotide-sugar biosynthesis; UDP-N-acetyl-alpha-D-glucosamine biosynthesis; UDP-N-acetyl-alpha-D-glucosamine from N-acetyl-alpha-D-glucosamine 1-phosphate: step 1/1.</text>
</comment>
<comment type="catalytic activity">
    <reaction evidence="15 17">
        <text>N-acetyl-alpha-D-glucosamine 1-phosphate + UTP + H(+) = UDP-N-acetyl-alpha-D-glucosamine + diphosphate</text>
        <dbReference type="Rhea" id="RHEA:13509"/>
        <dbReference type="ChEBI" id="CHEBI:15378"/>
        <dbReference type="ChEBI" id="CHEBI:33019"/>
        <dbReference type="ChEBI" id="CHEBI:46398"/>
        <dbReference type="ChEBI" id="CHEBI:57705"/>
        <dbReference type="ChEBI" id="CHEBI:57776"/>
        <dbReference type="EC" id="2.7.7.23"/>
    </reaction>
</comment>
<evidence type="ECO:0000256" key="17">
    <source>
        <dbReference type="HAMAP-Rule" id="MF_01631"/>
    </source>
</evidence>
<evidence type="ECO:0000313" key="20">
    <source>
        <dbReference type="EMBL" id="PWH06970.1"/>
    </source>
</evidence>
<dbReference type="Gene3D" id="3.90.550.10">
    <property type="entry name" value="Spore Coat Polysaccharide Biosynthesis Protein SpsA, Chain A"/>
    <property type="match status" value="1"/>
</dbReference>
<feature type="binding site" evidence="17">
    <location>
        <begin position="431"/>
        <end position="432"/>
    </location>
    <ligand>
        <name>acetyl-CoA</name>
        <dbReference type="ChEBI" id="CHEBI:57288"/>
    </ligand>
</feature>
<keyword evidence="3 17" id="KW-0963">Cytoplasm</keyword>
<feature type="binding site" evidence="17">
    <location>
        <position position="184"/>
    </location>
    <ligand>
        <name>UDP-N-acetyl-alpha-D-glucosamine</name>
        <dbReference type="ChEBI" id="CHEBI:57705"/>
    </ligand>
</feature>
<feature type="binding site" evidence="17">
    <location>
        <begin position="122"/>
        <end position="123"/>
    </location>
    <ligand>
        <name>UDP-N-acetyl-alpha-D-glucosamine</name>
        <dbReference type="ChEBI" id="CHEBI:57705"/>
    </ligand>
</feature>
<dbReference type="SUPFAM" id="SSF53448">
    <property type="entry name" value="Nucleotide-diphospho-sugar transferases"/>
    <property type="match status" value="1"/>
</dbReference>
<evidence type="ECO:0000256" key="11">
    <source>
        <dbReference type="ARBA" id="ARBA00023268"/>
    </source>
</evidence>
<evidence type="ECO:0000256" key="13">
    <source>
        <dbReference type="ARBA" id="ARBA00023316"/>
    </source>
</evidence>
<dbReference type="NCBIfam" id="NF010932">
    <property type="entry name" value="PRK14352.1"/>
    <property type="match status" value="1"/>
</dbReference>
<comment type="subcellular location">
    <subcellularLocation>
        <location evidence="17">Cytoplasm</location>
    </subcellularLocation>
</comment>
<evidence type="ECO:0000256" key="2">
    <source>
        <dbReference type="ARBA" id="ARBA00007947"/>
    </source>
</evidence>